<dbReference type="EMBL" id="AHAT01017470">
    <property type="status" value="NOT_ANNOTATED_CDS"/>
    <property type="molecule type" value="Genomic_DNA"/>
</dbReference>
<comment type="function">
    <text evidence="13">Essential for normal male fertility and for progressive motility of spermatozoa.</text>
</comment>
<feature type="region of interest" description="Disordered" evidence="18">
    <location>
        <begin position="764"/>
        <end position="802"/>
    </location>
</feature>
<feature type="domain" description="Kinesin motor" evidence="19">
    <location>
        <begin position="7"/>
        <end position="340"/>
    </location>
</feature>
<dbReference type="GO" id="GO:0007018">
    <property type="term" value="P:microtubule-based movement"/>
    <property type="evidence" value="ECO:0000318"/>
    <property type="project" value="GO_Central"/>
</dbReference>
<dbReference type="Proteomes" id="UP000018468">
    <property type="component" value="Linkage group LG9"/>
</dbReference>
<dbReference type="GO" id="GO:0005871">
    <property type="term" value="C:kinesin complex"/>
    <property type="evidence" value="ECO:0000318"/>
    <property type="project" value="GO_Central"/>
</dbReference>
<dbReference type="PANTHER" id="PTHR47968">
    <property type="entry name" value="CENTROMERE PROTEIN E"/>
    <property type="match status" value="1"/>
</dbReference>
<evidence type="ECO:0000256" key="18">
    <source>
        <dbReference type="SAM" id="MobiDB-lite"/>
    </source>
</evidence>
<keyword evidence="6 15" id="KW-0067">ATP-binding</keyword>
<proteinExistence type="inferred from homology"/>
<dbReference type="InterPro" id="IPR019821">
    <property type="entry name" value="Kinesin_motor_CS"/>
</dbReference>
<reference evidence="20" key="2">
    <citation type="submission" date="2025-08" db="UniProtKB">
        <authorList>
            <consortium name="Ensembl"/>
        </authorList>
    </citation>
    <scope>IDENTIFICATION</scope>
</reference>
<dbReference type="SMART" id="SM00129">
    <property type="entry name" value="KISc"/>
    <property type="match status" value="1"/>
</dbReference>
<dbReference type="GO" id="GO:0005737">
    <property type="term" value="C:cytoplasm"/>
    <property type="evidence" value="ECO:0000318"/>
    <property type="project" value="GO_Central"/>
</dbReference>
<dbReference type="FunCoup" id="W5MVP2">
    <property type="interactions" value="30"/>
</dbReference>
<evidence type="ECO:0000256" key="16">
    <source>
        <dbReference type="RuleBase" id="RU000394"/>
    </source>
</evidence>
<evidence type="ECO:0000256" key="6">
    <source>
        <dbReference type="ARBA" id="ARBA00022840"/>
    </source>
</evidence>
<dbReference type="InterPro" id="IPR036961">
    <property type="entry name" value="Kinesin_motor_dom_sf"/>
</dbReference>
<evidence type="ECO:0000256" key="9">
    <source>
        <dbReference type="ARBA" id="ARBA00023069"/>
    </source>
</evidence>
<feature type="region of interest" description="Disordered" evidence="18">
    <location>
        <begin position="475"/>
        <end position="576"/>
    </location>
</feature>
<accession>W5MVP2</accession>
<evidence type="ECO:0000313" key="20">
    <source>
        <dbReference type="Ensembl" id="ENSLOCP00000012451.1"/>
    </source>
</evidence>
<dbReference type="OMA" id="LMFACIW"/>
<dbReference type="InterPro" id="IPR001752">
    <property type="entry name" value="Kinesin_motor_dom"/>
</dbReference>
<protein>
    <recommendedName>
        <fullName evidence="16">Kinesin-like protein</fullName>
    </recommendedName>
</protein>
<dbReference type="FunFam" id="3.40.850.10:FF:000040">
    <property type="entry name" value="Kinesin-like protein"/>
    <property type="match status" value="1"/>
</dbReference>
<dbReference type="GeneTree" id="ENSGT00940000158533"/>
<dbReference type="eggNOG" id="KOG4280">
    <property type="taxonomic scope" value="Eukaryota"/>
</dbReference>
<evidence type="ECO:0000256" key="1">
    <source>
        <dbReference type="ARBA" id="ARBA00004611"/>
    </source>
</evidence>
<dbReference type="Pfam" id="PF23735">
    <property type="entry name" value="KIF9"/>
    <property type="match status" value="1"/>
</dbReference>
<dbReference type="KEGG" id="loc:102693759"/>
<dbReference type="Ensembl" id="ENSLOCT00000012472.1">
    <property type="protein sequence ID" value="ENSLOCP00000012451.1"/>
    <property type="gene ID" value="ENSLOCG00000010165.1"/>
</dbReference>
<dbReference type="PROSITE" id="PS00411">
    <property type="entry name" value="KINESIN_MOTOR_1"/>
    <property type="match status" value="1"/>
</dbReference>
<keyword evidence="8 17" id="KW-0175">Coiled coil</keyword>
<keyword evidence="10 15" id="KW-0505">Motor protein</keyword>
<dbReference type="SUPFAM" id="SSF52540">
    <property type="entry name" value="P-loop containing nucleoside triphosphate hydrolases"/>
    <property type="match status" value="1"/>
</dbReference>
<organism evidence="20 21">
    <name type="scientific">Lepisosteus oculatus</name>
    <name type="common">Spotted gar</name>
    <dbReference type="NCBI Taxonomy" id="7918"/>
    <lineage>
        <taxon>Eukaryota</taxon>
        <taxon>Metazoa</taxon>
        <taxon>Chordata</taxon>
        <taxon>Craniata</taxon>
        <taxon>Vertebrata</taxon>
        <taxon>Euteleostomi</taxon>
        <taxon>Actinopterygii</taxon>
        <taxon>Neopterygii</taxon>
        <taxon>Holostei</taxon>
        <taxon>Semionotiformes</taxon>
        <taxon>Lepisosteidae</taxon>
        <taxon>Lepisosteus</taxon>
    </lineage>
</organism>
<keyword evidence="4 16" id="KW-0493">Microtubule</keyword>
<evidence type="ECO:0000256" key="5">
    <source>
        <dbReference type="ARBA" id="ARBA00022741"/>
    </source>
</evidence>
<keyword evidence="21" id="KW-1185">Reference proteome</keyword>
<evidence type="ECO:0000256" key="8">
    <source>
        <dbReference type="ARBA" id="ARBA00023054"/>
    </source>
</evidence>
<comment type="similarity">
    <text evidence="15 16">Belongs to the TRAFAC class myosin-kinesin ATPase superfamily. Kinesin family.</text>
</comment>
<feature type="binding site" evidence="15">
    <location>
        <begin position="94"/>
        <end position="101"/>
    </location>
    <ligand>
        <name>ATP</name>
        <dbReference type="ChEBI" id="CHEBI:30616"/>
    </ligand>
</feature>
<dbReference type="GO" id="GO:0016887">
    <property type="term" value="F:ATP hydrolysis activity"/>
    <property type="evidence" value="ECO:0000318"/>
    <property type="project" value="GO_Central"/>
</dbReference>
<evidence type="ECO:0000256" key="13">
    <source>
        <dbReference type="ARBA" id="ARBA00059553"/>
    </source>
</evidence>
<evidence type="ECO:0000256" key="3">
    <source>
        <dbReference type="ARBA" id="ARBA00022553"/>
    </source>
</evidence>
<evidence type="ECO:0000256" key="12">
    <source>
        <dbReference type="ARBA" id="ARBA00023273"/>
    </source>
</evidence>
<evidence type="ECO:0000256" key="7">
    <source>
        <dbReference type="ARBA" id="ARBA00022846"/>
    </source>
</evidence>
<dbReference type="Bgee" id="ENSLOCG00000010165">
    <property type="expression patterns" value="Expressed in testis and 5 other cell types or tissues"/>
</dbReference>
<dbReference type="InterPro" id="IPR027640">
    <property type="entry name" value="Kinesin-like_fam"/>
</dbReference>
<dbReference type="Pfam" id="PF00225">
    <property type="entry name" value="Kinesin"/>
    <property type="match status" value="1"/>
</dbReference>
<reference evidence="21" key="1">
    <citation type="submission" date="2011-12" db="EMBL/GenBank/DDBJ databases">
        <title>The Draft Genome of Lepisosteus oculatus.</title>
        <authorList>
            <consortium name="The Broad Institute Genome Assembly &amp; Analysis Group"/>
            <consortium name="Computational R&amp;D Group"/>
            <consortium name="and Sequencing Platform"/>
            <person name="Di Palma F."/>
            <person name="Alfoldi J."/>
            <person name="Johnson J."/>
            <person name="Berlin A."/>
            <person name="Gnerre S."/>
            <person name="Jaffe D."/>
            <person name="MacCallum I."/>
            <person name="Young S."/>
            <person name="Walker B.J."/>
            <person name="Lander E.S."/>
            <person name="Lindblad-Toh K."/>
        </authorList>
    </citation>
    <scope>NUCLEOTIDE SEQUENCE [LARGE SCALE GENOMIC DNA]</scope>
</reference>
<comment type="subunit">
    <text evidence="14">Interacts with HYDIN.</text>
</comment>
<sequence length="802" mass="90067">MSSRGSGVTVFVRTRPTGNFAQDLIQYLPDGKTINIHMRKTGQKGLVNNQLSDWSFRLDGVLHDVSQENVYDIVAKRVVLGALDGYNGTVMCFGQTGAGKTHTMTGATESYKQRGIIPRALQEVFREIEERPDQANTVRLSFLEIYNETLLDLLSSLRDGPSESQMAVVEEGGSVYVKGLSVHLIHTEEEALNLLFEGEMNRMIASHALNKNSSRSHCILTVHIESRSRTLSDAKYITSKLNLVDLAGSERLSKTGSEGQVLKEALHINKSLSFLEQAIIALADSRRDHVPFRQSKLTHALKDSLGGNCNTVLVANIYGEAAHIEETLSTLRFASRMKCMQTVPVVNEHIDPVLQVKILEKEIQLLKQELAIHDILANRTSGLYDALTENQIAEIHGQVRKYLEGTVEEIDIVNIRQIQEVFAQFKVILQQQEQEVEVRLCQKFTLAERPQSTGSCAAAKAEALRETVGEVDGRGFGVGVAPPSTKPVLPLSPRRPKPKRDSPIRMENAGSPGLCKEGEMNSLSRTNHFSVSLKELESREQEPQNLDSQCLHPADKERHSRPDSPPPRAEAFEEFKSERGSEINRILKENKEILLERKQWLRELTDSVNQAKKEIDEAKNALQERRETRQQQGEFLTSEGEPVIEEDELAALLRLQELKGLYRSQYKELCNTRAEVQYCQHLVEQCRIRLLSEFEVWYNESFVIPEEVQSVLRAGGPIRPGLIPISKATALDKDEQEQFSRLRHKLLAASPRAISFYNAHMKAQKRNRAKATPRPQPHRGTGAVSTPQQNTRSKLPAILSLS</sequence>
<feature type="compositionally biased region" description="Polar residues" evidence="18">
    <location>
        <begin position="783"/>
        <end position="793"/>
    </location>
</feature>
<dbReference type="InParanoid" id="W5MVP2"/>
<evidence type="ECO:0000259" key="19">
    <source>
        <dbReference type="PROSITE" id="PS50067"/>
    </source>
</evidence>
<keyword evidence="5 15" id="KW-0547">Nucleotide-binding</keyword>
<evidence type="ECO:0000256" key="10">
    <source>
        <dbReference type="ARBA" id="ARBA00023175"/>
    </source>
</evidence>
<feature type="compositionally biased region" description="Basic and acidic residues" evidence="18">
    <location>
        <begin position="553"/>
        <end position="562"/>
    </location>
</feature>
<dbReference type="PANTHER" id="PTHR47968:SF62">
    <property type="entry name" value="KINESIN FAMILY MEMBER 5A"/>
    <property type="match status" value="1"/>
</dbReference>
<dbReference type="Gene3D" id="3.40.850.10">
    <property type="entry name" value="Kinesin motor domain"/>
    <property type="match status" value="1"/>
</dbReference>
<dbReference type="STRING" id="7918.ENSLOCP00000012451"/>
<dbReference type="AlphaFoldDB" id="W5MVP2"/>
<keyword evidence="2" id="KW-0963">Cytoplasm</keyword>
<dbReference type="PRINTS" id="PR00380">
    <property type="entry name" value="KINESINHEAVY"/>
</dbReference>
<comment type="subcellular location">
    <subcellularLocation>
        <location evidence="1">Cytoplasm</location>
        <location evidence="1">Cytoskeleton</location>
        <location evidence="1">Flagellum axoneme</location>
    </subcellularLocation>
</comment>
<evidence type="ECO:0000256" key="17">
    <source>
        <dbReference type="SAM" id="Coils"/>
    </source>
</evidence>
<keyword evidence="3" id="KW-0597">Phosphoprotein</keyword>
<keyword evidence="11" id="KW-0206">Cytoskeleton</keyword>
<evidence type="ECO:0000313" key="21">
    <source>
        <dbReference type="Proteomes" id="UP000018468"/>
    </source>
</evidence>
<evidence type="ECO:0000256" key="15">
    <source>
        <dbReference type="PROSITE-ProRule" id="PRU00283"/>
    </source>
</evidence>
<keyword evidence="7" id="KW-0282">Flagellum</keyword>
<evidence type="ECO:0000256" key="11">
    <source>
        <dbReference type="ARBA" id="ARBA00023212"/>
    </source>
</evidence>
<dbReference type="PROSITE" id="PS50067">
    <property type="entry name" value="KINESIN_MOTOR_2"/>
    <property type="match status" value="1"/>
</dbReference>
<dbReference type="InterPro" id="IPR027417">
    <property type="entry name" value="P-loop_NTPase"/>
</dbReference>
<feature type="compositionally biased region" description="Polar residues" evidence="18">
    <location>
        <begin position="521"/>
        <end position="530"/>
    </location>
</feature>
<evidence type="ECO:0000256" key="4">
    <source>
        <dbReference type="ARBA" id="ARBA00022701"/>
    </source>
</evidence>
<name>W5MVP2_LEPOC</name>
<keyword evidence="9" id="KW-0969">Cilium</keyword>
<reference evidence="20" key="3">
    <citation type="submission" date="2025-09" db="UniProtKB">
        <authorList>
            <consortium name="Ensembl"/>
        </authorList>
    </citation>
    <scope>IDENTIFICATION</scope>
</reference>
<dbReference type="GO" id="GO:0008017">
    <property type="term" value="F:microtubule binding"/>
    <property type="evidence" value="ECO:0000318"/>
    <property type="project" value="GO_Central"/>
</dbReference>
<dbReference type="GO" id="GO:0005524">
    <property type="term" value="F:ATP binding"/>
    <property type="evidence" value="ECO:0007669"/>
    <property type="project" value="UniProtKB-UniRule"/>
</dbReference>
<keyword evidence="12" id="KW-0966">Cell projection</keyword>
<feature type="coiled-coil region" evidence="17">
    <location>
        <begin position="601"/>
        <end position="632"/>
    </location>
</feature>
<dbReference type="GO" id="GO:0005874">
    <property type="term" value="C:microtubule"/>
    <property type="evidence" value="ECO:0000318"/>
    <property type="project" value="GO_Central"/>
</dbReference>
<evidence type="ECO:0000256" key="2">
    <source>
        <dbReference type="ARBA" id="ARBA00022490"/>
    </source>
</evidence>
<dbReference type="InterPro" id="IPR056524">
    <property type="entry name" value="KIF6/9_C"/>
</dbReference>
<dbReference type="OrthoDB" id="3176171at2759"/>
<evidence type="ECO:0000256" key="14">
    <source>
        <dbReference type="ARBA" id="ARBA00063408"/>
    </source>
</evidence>
<dbReference type="GO" id="GO:0003777">
    <property type="term" value="F:microtubule motor activity"/>
    <property type="evidence" value="ECO:0000318"/>
    <property type="project" value="GO_Central"/>
</dbReference>